<proteinExistence type="inferred from homology"/>
<keyword evidence="6" id="KW-1185">Reference proteome</keyword>
<dbReference type="WBParaSite" id="jg15190">
    <property type="protein sequence ID" value="jg15190"/>
    <property type="gene ID" value="jg15190"/>
</dbReference>
<sequence length="174" mass="20224">MEAHLQEIENGDRAKVVVSRLTIELTDYDMCRLEPGKLINDNIIDYYLQLVSQIKTESFRTKAVKIKKHRLIYYDSLLGDGHICLSLINRNRCKRDTKRKDPVNWLGFNDKTIPQQSNCYDCGIFVCLFAESVSRDARLDFKQQQVKEIRRRISKEILDGVMSVPKKIDESIVG</sequence>
<comment type="similarity">
    <text evidence="1">Belongs to the peptidase C48 family.</text>
</comment>
<organism evidence="6 7">
    <name type="scientific">Ditylenchus dipsaci</name>
    <dbReference type="NCBI Taxonomy" id="166011"/>
    <lineage>
        <taxon>Eukaryota</taxon>
        <taxon>Metazoa</taxon>
        <taxon>Ecdysozoa</taxon>
        <taxon>Nematoda</taxon>
        <taxon>Chromadorea</taxon>
        <taxon>Rhabditida</taxon>
        <taxon>Tylenchina</taxon>
        <taxon>Tylenchomorpha</taxon>
        <taxon>Sphaerularioidea</taxon>
        <taxon>Anguinidae</taxon>
        <taxon>Anguininae</taxon>
        <taxon>Ditylenchus</taxon>
    </lineage>
</organism>
<dbReference type="Gene3D" id="3.40.395.10">
    <property type="entry name" value="Adenoviral Proteinase, Chain A"/>
    <property type="match status" value="2"/>
</dbReference>
<evidence type="ECO:0000256" key="1">
    <source>
        <dbReference type="ARBA" id="ARBA00005234"/>
    </source>
</evidence>
<dbReference type="GO" id="GO:0016926">
    <property type="term" value="P:protein desumoylation"/>
    <property type="evidence" value="ECO:0007669"/>
    <property type="project" value="TreeGrafter"/>
</dbReference>
<dbReference type="InterPro" id="IPR038765">
    <property type="entry name" value="Papain-like_cys_pep_sf"/>
</dbReference>
<evidence type="ECO:0000256" key="3">
    <source>
        <dbReference type="ARBA" id="ARBA00022801"/>
    </source>
</evidence>
<dbReference type="PROSITE" id="PS50600">
    <property type="entry name" value="ULP_PROTEASE"/>
    <property type="match status" value="1"/>
</dbReference>
<reference evidence="7" key="1">
    <citation type="submission" date="2022-11" db="UniProtKB">
        <authorList>
            <consortium name="WormBaseParasite"/>
        </authorList>
    </citation>
    <scope>IDENTIFICATION</scope>
</reference>
<feature type="domain" description="Ubiquitin-like protease family profile" evidence="5">
    <location>
        <begin position="1"/>
        <end position="133"/>
    </location>
</feature>
<protein>
    <submittedName>
        <fullName evidence="7">Ubiquitin-like protease family profile domain-containing protein</fullName>
    </submittedName>
</protein>
<keyword evidence="4" id="KW-0788">Thiol protease</keyword>
<dbReference type="SUPFAM" id="SSF54001">
    <property type="entry name" value="Cysteine proteinases"/>
    <property type="match status" value="1"/>
</dbReference>
<evidence type="ECO:0000259" key="5">
    <source>
        <dbReference type="PROSITE" id="PS50600"/>
    </source>
</evidence>
<dbReference type="InterPro" id="IPR003653">
    <property type="entry name" value="Peptidase_C48_C"/>
</dbReference>
<dbReference type="GO" id="GO:0005634">
    <property type="term" value="C:nucleus"/>
    <property type="evidence" value="ECO:0007669"/>
    <property type="project" value="TreeGrafter"/>
</dbReference>
<name>A0A915D457_9BILA</name>
<evidence type="ECO:0000256" key="4">
    <source>
        <dbReference type="ARBA" id="ARBA00022807"/>
    </source>
</evidence>
<dbReference type="Pfam" id="PF02902">
    <property type="entry name" value="Peptidase_C48"/>
    <property type="match status" value="1"/>
</dbReference>
<dbReference type="GO" id="GO:0006508">
    <property type="term" value="P:proteolysis"/>
    <property type="evidence" value="ECO:0007669"/>
    <property type="project" value="UniProtKB-KW"/>
</dbReference>
<dbReference type="PANTHER" id="PTHR12606:SF141">
    <property type="entry name" value="GH15225P-RELATED"/>
    <property type="match status" value="1"/>
</dbReference>
<dbReference type="PANTHER" id="PTHR12606">
    <property type="entry name" value="SENTRIN/SUMO-SPECIFIC PROTEASE"/>
    <property type="match status" value="1"/>
</dbReference>
<evidence type="ECO:0000256" key="2">
    <source>
        <dbReference type="ARBA" id="ARBA00022670"/>
    </source>
</evidence>
<keyword evidence="2" id="KW-0645">Protease</keyword>
<evidence type="ECO:0000313" key="6">
    <source>
        <dbReference type="Proteomes" id="UP000887574"/>
    </source>
</evidence>
<dbReference type="GO" id="GO:0016929">
    <property type="term" value="F:deSUMOylase activity"/>
    <property type="evidence" value="ECO:0007669"/>
    <property type="project" value="TreeGrafter"/>
</dbReference>
<accession>A0A915D457</accession>
<keyword evidence="3" id="KW-0378">Hydrolase</keyword>
<evidence type="ECO:0000313" key="7">
    <source>
        <dbReference type="WBParaSite" id="jg15190"/>
    </source>
</evidence>
<dbReference type="AlphaFoldDB" id="A0A915D457"/>
<dbReference type="Proteomes" id="UP000887574">
    <property type="component" value="Unplaced"/>
</dbReference>